<accession>A0ABQ8YR39</accession>
<keyword evidence="1" id="KW-0805">Transcription regulation</keyword>
<dbReference type="InterPro" id="IPR013763">
    <property type="entry name" value="Cyclin-like_dom"/>
</dbReference>
<dbReference type="EMBL" id="JAOAOG010000128">
    <property type="protein sequence ID" value="KAJ6247066.1"/>
    <property type="molecule type" value="Genomic_DNA"/>
</dbReference>
<feature type="domain" description="Cyclin-like" evidence="3">
    <location>
        <begin position="127"/>
        <end position="208"/>
    </location>
</feature>
<dbReference type="InterPro" id="IPR000812">
    <property type="entry name" value="TFIIB"/>
</dbReference>
<keyword evidence="2" id="KW-0804">Transcription</keyword>
<dbReference type="PANTHER" id="PTHR11618">
    <property type="entry name" value="TRANSCRIPTION INITIATION FACTOR IIB-RELATED"/>
    <property type="match status" value="1"/>
</dbReference>
<keyword evidence="5" id="KW-1185">Reference proteome</keyword>
<comment type="caution">
    <text evidence="4">The sequence shown here is derived from an EMBL/GenBank/DDBJ whole genome shotgun (WGS) entry which is preliminary data.</text>
</comment>
<dbReference type="SMART" id="SM00385">
    <property type="entry name" value="CYCLIN"/>
    <property type="match status" value="2"/>
</dbReference>
<organism evidence="4 5">
    <name type="scientific">Anaeramoeba flamelloides</name>
    <dbReference type="NCBI Taxonomy" id="1746091"/>
    <lineage>
        <taxon>Eukaryota</taxon>
        <taxon>Metamonada</taxon>
        <taxon>Anaeramoebidae</taxon>
        <taxon>Anaeramoeba</taxon>
    </lineage>
</organism>
<dbReference type="Pfam" id="PF00382">
    <property type="entry name" value="TFIIB"/>
    <property type="match status" value="2"/>
</dbReference>
<dbReference type="Gene3D" id="1.10.472.10">
    <property type="entry name" value="Cyclin-like"/>
    <property type="match status" value="1"/>
</dbReference>
<dbReference type="PANTHER" id="PTHR11618:SF13">
    <property type="entry name" value="TRANSCRIPTION INITIATION FACTOR IIB"/>
    <property type="match status" value="1"/>
</dbReference>
<protein>
    <submittedName>
        <fullName evidence="4">Transcription initiation factor iib</fullName>
    </submittedName>
</protein>
<sequence>MAFSMEERLQKKVNRMWVSSLYEGWCCHICKSRNVVQDLRKGVRVCVTCATVIKNRIVYEGAEYRQFQTEHGSTDRVRVGMSNETEYYNDLSTTFSGKCSIRNQNGIDSAMRRTVSRSTLALSKGYSEIHRIIKQMQLPDKYLKHAKYMYKQLRPEKDLKKKNFKAVATAIVSYVCRMFGNGRSIREMCSISCISRKEIGKVYKIVLSHMNNKHKSLNQSQTKRVTTTASQLIDRIGQHLNLDFKESQVCSHVARRAKEIAIKGSRHPDSIAAGVVYLVTKMCKVKTKKKITISMISANTGVSQSTIRIVYNEIYPKRFELFPEGTTFINSDPKSKK</sequence>
<gene>
    <name evidence="4" type="ORF">M0813_19054</name>
</gene>
<dbReference type="SUPFAM" id="SSF47954">
    <property type="entry name" value="Cyclin-like"/>
    <property type="match status" value="2"/>
</dbReference>
<dbReference type="PRINTS" id="PR00685">
    <property type="entry name" value="TIFACTORIIB"/>
</dbReference>
<evidence type="ECO:0000313" key="5">
    <source>
        <dbReference type="Proteomes" id="UP001150062"/>
    </source>
</evidence>
<dbReference type="SUPFAM" id="SSF57783">
    <property type="entry name" value="Zinc beta-ribbon"/>
    <property type="match status" value="1"/>
</dbReference>
<evidence type="ECO:0000313" key="4">
    <source>
        <dbReference type="EMBL" id="KAJ6247066.1"/>
    </source>
</evidence>
<dbReference type="Gene3D" id="1.10.472.170">
    <property type="match status" value="1"/>
</dbReference>
<dbReference type="InterPro" id="IPR013150">
    <property type="entry name" value="TFIIB_cyclin"/>
</dbReference>
<name>A0ABQ8YR39_9EUKA</name>
<evidence type="ECO:0000259" key="3">
    <source>
        <dbReference type="SMART" id="SM00385"/>
    </source>
</evidence>
<evidence type="ECO:0000256" key="2">
    <source>
        <dbReference type="ARBA" id="ARBA00023163"/>
    </source>
</evidence>
<proteinExistence type="predicted"/>
<dbReference type="InterPro" id="IPR036915">
    <property type="entry name" value="Cyclin-like_sf"/>
</dbReference>
<feature type="domain" description="Cyclin-like" evidence="3">
    <location>
        <begin position="231"/>
        <end position="316"/>
    </location>
</feature>
<evidence type="ECO:0000256" key="1">
    <source>
        <dbReference type="ARBA" id="ARBA00023015"/>
    </source>
</evidence>
<reference evidence="4" key="1">
    <citation type="submission" date="2022-08" db="EMBL/GenBank/DDBJ databases">
        <title>Novel sulfate-reducing endosymbionts in the free-living metamonad Anaeramoeba.</title>
        <authorList>
            <person name="Jerlstrom-Hultqvist J."/>
            <person name="Cepicka I."/>
            <person name="Gallot-Lavallee L."/>
            <person name="Salas-Leiva D."/>
            <person name="Curtis B.A."/>
            <person name="Zahonova K."/>
            <person name="Pipaliya S."/>
            <person name="Dacks J."/>
            <person name="Roger A.J."/>
        </authorList>
    </citation>
    <scope>NUCLEOTIDE SEQUENCE</scope>
    <source>
        <strain evidence="4">Schooner1</strain>
    </source>
</reference>
<dbReference type="Proteomes" id="UP001150062">
    <property type="component" value="Unassembled WGS sequence"/>
</dbReference>